<keyword evidence="2" id="KW-1003">Cell membrane</keyword>
<dbReference type="PANTHER" id="PTHR32309:SF13">
    <property type="entry name" value="FERRIC ENTEROBACTIN TRANSPORT PROTEIN FEPE"/>
    <property type="match status" value="1"/>
</dbReference>
<evidence type="ECO:0000256" key="5">
    <source>
        <dbReference type="ARBA" id="ARBA00023136"/>
    </source>
</evidence>
<evidence type="ECO:0000256" key="2">
    <source>
        <dbReference type="ARBA" id="ARBA00022475"/>
    </source>
</evidence>
<evidence type="ECO:0000313" key="8">
    <source>
        <dbReference type="EMBL" id="HAE7703608.1"/>
    </source>
</evidence>
<dbReference type="AlphaFoldDB" id="A0A736PFH3"/>
<gene>
    <name evidence="8" type="primary">fepE</name>
    <name evidence="8" type="ORF">G4P47_002560</name>
</gene>
<dbReference type="InterPro" id="IPR003856">
    <property type="entry name" value="LPS_length_determ_N"/>
</dbReference>
<dbReference type="NCBIfam" id="NF007699">
    <property type="entry name" value="PRK10381.1"/>
    <property type="match status" value="1"/>
</dbReference>
<evidence type="ECO:0000256" key="1">
    <source>
        <dbReference type="ARBA" id="ARBA00004651"/>
    </source>
</evidence>
<dbReference type="Pfam" id="PF02706">
    <property type="entry name" value="Wzz"/>
    <property type="match status" value="1"/>
</dbReference>
<dbReference type="GO" id="GO:0004713">
    <property type="term" value="F:protein tyrosine kinase activity"/>
    <property type="evidence" value="ECO:0007669"/>
    <property type="project" value="TreeGrafter"/>
</dbReference>
<dbReference type="InterPro" id="IPR050445">
    <property type="entry name" value="Bact_polysacc_biosynth/exp"/>
</dbReference>
<keyword evidence="3 6" id="KW-0812">Transmembrane</keyword>
<dbReference type="PANTHER" id="PTHR32309">
    <property type="entry name" value="TYROSINE-PROTEIN KINASE"/>
    <property type="match status" value="1"/>
</dbReference>
<proteinExistence type="predicted"/>
<name>A0A736PFH3_SALET</name>
<sequence>MSNRDVQNRTDFEFQNYAAPVASSKEIDFIDLLAVLMLEKKRIIVTTLAFVLMGIVISFLLPQRWTSKAVITQAEQSQWNSLSQMLVTLQVLEVDPQITRQKAFDMFIKKFQSQSLLEAYLTSSPFVASQLAGTEMDSLDQHREIVNISNRMKAVNDANKAPFMSWSLSFTAPTAGDAQIILEGYINYITALIQKDMIQNIRNQITLKTNIVQQQLELDRVRLTNIHNTNLQRLNYSLKIANAAGIKNPVYRNGQAINDDPDFSIALGADGLSQKLKIEENLKDVTQLNADFLNREYYLAQLKKISFADVKIDPFRYQLSPSLPVKKDSPDIALIVLLAALLGVFFACGKVLLNEIMPRKITNCID</sequence>
<reference evidence="8" key="1">
    <citation type="journal article" date="2018" name="Genome Biol.">
        <title>SKESA: strategic k-mer extension for scrupulous assemblies.</title>
        <authorList>
            <person name="Souvorov A."/>
            <person name="Agarwala R."/>
            <person name="Lipman D.J."/>
        </authorList>
    </citation>
    <scope>NUCLEOTIDE SEQUENCE</scope>
    <source>
        <strain evidence="8">13-4047</strain>
    </source>
</reference>
<evidence type="ECO:0000256" key="6">
    <source>
        <dbReference type="SAM" id="Phobius"/>
    </source>
</evidence>
<keyword evidence="4 6" id="KW-1133">Transmembrane helix</keyword>
<evidence type="ECO:0000259" key="7">
    <source>
        <dbReference type="Pfam" id="PF02706"/>
    </source>
</evidence>
<protein>
    <submittedName>
        <fullName evidence="8">LPS O-antigen length regulator</fullName>
    </submittedName>
</protein>
<dbReference type="EMBL" id="DAASZT010000002">
    <property type="protein sequence ID" value="HAE7703608.1"/>
    <property type="molecule type" value="Genomic_DNA"/>
</dbReference>
<organism evidence="8">
    <name type="scientific">Salmonella enterica subsp. enterica serovar Javiana</name>
    <dbReference type="NCBI Taxonomy" id="363569"/>
    <lineage>
        <taxon>Bacteria</taxon>
        <taxon>Pseudomonadati</taxon>
        <taxon>Pseudomonadota</taxon>
        <taxon>Gammaproteobacteria</taxon>
        <taxon>Enterobacterales</taxon>
        <taxon>Enterobacteriaceae</taxon>
        <taxon>Salmonella</taxon>
    </lineage>
</organism>
<evidence type="ECO:0000256" key="4">
    <source>
        <dbReference type="ARBA" id="ARBA00022989"/>
    </source>
</evidence>
<accession>A0A736PFH3</accession>
<dbReference type="SUPFAM" id="SSF160355">
    <property type="entry name" value="Bacterial polysaccharide co-polymerase-like"/>
    <property type="match status" value="1"/>
</dbReference>
<keyword evidence="5 6" id="KW-0472">Membrane</keyword>
<comment type="caution">
    <text evidence="8">The sequence shown here is derived from an EMBL/GenBank/DDBJ whole genome shotgun (WGS) entry which is preliminary data.</text>
</comment>
<dbReference type="GO" id="GO:0005886">
    <property type="term" value="C:plasma membrane"/>
    <property type="evidence" value="ECO:0007669"/>
    <property type="project" value="UniProtKB-SubCell"/>
</dbReference>
<reference evidence="8" key="2">
    <citation type="submission" date="2018-07" db="EMBL/GenBank/DDBJ databases">
        <authorList>
            <consortium name="NCBI Pathogen Detection Project"/>
        </authorList>
    </citation>
    <scope>NUCLEOTIDE SEQUENCE</scope>
    <source>
        <strain evidence="8">13-4047</strain>
    </source>
</reference>
<feature type="transmembrane region" description="Helical" evidence="6">
    <location>
        <begin position="43"/>
        <end position="61"/>
    </location>
</feature>
<comment type="subcellular location">
    <subcellularLocation>
        <location evidence="1">Cell membrane</location>
        <topology evidence="1">Multi-pass membrane protein</topology>
    </subcellularLocation>
</comment>
<dbReference type="Gene3D" id="3.30.1890.10">
    <property type="entry name" value="FepE-like"/>
    <property type="match status" value="1"/>
</dbReference>
<feature type="transmembrane region" description="Helical" evidence="6">
    <location>
        <begin position="332"/>
        <end position="353"/>
    </location>
</feature>
<feature type="domain" description="Polysaccharide chain length determinant N-terminal" evidence="7">
    <location>
        <begin position="26"/>
        <end position="122"/>
    </location>
</feature>
<evidence type="ECO:0000256" key="3">
    <source>
        <dbReference type="ARBA" id="ARBA00022692"/>
    </source>
</evidence>